<evidence type="ECO:0000313" key="2">
    <source>
        <dbReference type="EMBL" id="ELY96548.1"/>
    </source>
</evidence>
<comment type="caution">
    <text evidence="2">The sequence shown here is derived from an EMBL/GenBank/DDBJ whole genome shotgun (WGS) entry which is preliminary data.</text>
</comment>
<evidence type="ECO:0000256" key="1">
    <source>
        <dbReference type="SAM" id="MobiDB-lite"/>
    </source>
</evidence>
<gene>
    <name evidence="2" type="ORF">C482_15518</name>
</gene>
<dbReference type="EMBL" id="AOIN01000083">
    <property type="protein sequence ID" value="ELY96548.1"/>
    <property type="molecule type" value="Genomic_DNA"/>
</dbReference>
<protein>
    <submittedName>
        <fullName evidence="2">Uncharacterized protein</fullName>
    </submittedName>
</protein>
<accession>M0AGQ3</accession>
<proteinExistence type="predicted"/>
<feature type="region of interest" description="Disordered" evidence="1">
    <location>
        <begin position="1"/>
        <end position="88"/>
    </location>
</feature>
<dbReference type="PATRIC" id="fig|1227492.4.peg.3079"/>
<dbReference type="AlphaFoldDB" id="M0AGQ3"/>
<reference evidence="2 3" key="1">
    <citation type="journal article" date="2014" name="PLoS Genet.">
        <title>Phylogenetically driven sequencing of extremely halophilic archaea reveals strategies for static and dynamic osmo-response.</title>
        <authorList>
            <person name="Becker E.A."/>
            <person name="Seitzer P.M."/>
            <person name="Tritt A."/>
            <person name="Larsen D."/>
            <person name="Krusor M."/>
            <person name="Yao A.I."/>
            <person name="Wu D."/>
            <person name="Madern D."/>
            <person name="Eisen J.A."/>
            <person name="Darling A.E."/>
            <person name="Facciotti M.T."/>
        </authorList>
    </citation>
    <scope>NUCLEOTIDE SEQUENCE [LARGE SCALE GENOMIC DNA]</scope>
    <source>
        <strain evidence="2 3">JCM 10990</strain>
    </source>
</reference>
<dbReference type="RefSeq" id="WP_006168592.1">
    <property type="nucleotide sequence ID" value="NZ_AOIN01000083.1"/>
</dbReference>
<organism evidence="2 3">
    <name type="scientific">Natrialba chahannaoensis JCM 10990</name>
    <dbReference type="NCBI Taxonomy" id="1227492"/>
    <lineage>
        <taxon>Archaea</taxon>
        <taxon>Methanobacteriati</taxon>
        <taxon>Methanobacteriota</taxon>
        <taxon>Stenosarchaea group</taxon>
        <taxon>Halobacteria</taxon>
        <taxon>Halobacteriales</taxon>
        <taxon>Natrialbaceae</taxon>
        <taxon>Natrialba</taxon>
    </lineage>
</organism>
<dbReference type="Proteomes" id="UP000011693">
    <property type="component" value="Unassembled WGS sequence"/>
</dbReference>
<evidence type="ECO:0000313" key="3">
    <source>
        <dbReference type="Proteomes" id="UP000011693"/>
    </source>
</evidence>
<keyword evidence="3" id="KW-1185">Reference proteome</keyword>
<dbReference type="OrthoDB" id="202153at2157"/>
<name>M0AGQ3_9EURY</name>
<sequence>MKDENFGVNEHYPTERGTAGRPHDQDATQQDSRTSEKPPRSNAAARTGGCTGPRPRPVAQSGCGADNTADAGVEILEDTEVGDPRAEPQLLEQLRVANAFDAAERAEPRPETLQTELVYGYRLRVEGDSRGEWLRTTHALKLGEMR</sequence>